<evidence type="ECO:0000313" key="2">
    <source>
        <dbReference type="Proteomes" id="UP001195965"/>
    </source>
</evidence>
<gene>
    <name evidence="1" type="ORF">HHS34_005660</name>
</gene>
<keyword evidence="2" id="KW-1185">Reference proteome</keyword>
<sequence length="591" mass="66685">MEKRSSISVFCNDREVGTLEKRSVLQSSGVRNRHDFRYKENIPEENLVSLLMPVAGREYTDLFDMPISFQTSLPEGWALERLSEQVGKGFALSDKFTLLQVAGRNLIGRLSFGGPRSSRTLDQELLDAIVPTGHEKWMQDLFRSIGAENLGVSGAMPKVVLPRGGSRTLYFQDSILKLESPQYFGITLAEDFALQASREAGIPTVEARRNITGDALLINRFDIEPDGTRKGFEDACALNGFAPAFKYNGCQEKIFTMVESFVSEEYITQDNETVLTILLLNDILRNGDAHLKNFGLIYRSLEDVRLAPSYDVLDTTLFLPNDFPALTIHQHFPAEATQHKQWLNQDRLDDLWDTSNISHGNARQLYQELQETVWNTAQRYRQTILEDPGLDGRRKRFVDYMLDRLEHRLRHDGPAPLGHLWSIRKPDMGAVAEQDTYPALESGIRQPDGKWMNLSLHVPTDGKEHESQLVGTLQRKCPEGYQSAPTIVFQKTDKGLEAIAAFPGEKPLKVTLSKSEHGKAEVTITRDGEMIHERPALLRPNEMLKAIPNHREGQVLRQFLGVDPGKLNINKINDHLHPSNSPGKKKPGIEL</sequence>
<protein>
    <submittedName>
        <fullName evidence="1">Type II toxin-antitoxin system HipA family toxin</fullName>
    </submittedName>
</protein>
<name>A0ACD5HIK8_9PROT</name>
<dbReference type="Proteomes" id="UP001195965">
    <property type="component" value="Chromosome"/>
</dbReference>
<organism evidence="1 2">
    <name type="scientific">Acidithiobacillus montserratensis</name>
    <dbReference type="NCBI Taxonomy" id="2729135"/>
    <lineage>
        <taxon>Bacteria</taxon>
        <taxon>Pseudomonadati</taxon>
        <taxon>Pseudomonadota</taxon>
        <taxon>Acidithiobacillia</taxon>
        <taxon>Acidithiobacillales</taxon>
        <taxon>Acidithiobacillaceae</taxon>
        <taxon>Acidithiobacillus</taxon>
    </lineage>
</organism>
<accession>A0ACD5HIK8</accession>
<evidence type="ECO:0000313" key="1">
    <source>
        <dbReference type="EMBL" id="XRI74680.1"/>
    </source>
</evidence>
<reference evidence="1 2" key="1">
    <citation type="journal article" date="2021" name="ISME J.">
        <title>Genomic evolution of the class Acidithiobacillia: deep-branching Proteobacteria living in extreme acidic conditions.</title>
        <authorList>
            <person name="Moya-Beltran A."/>
            <person name="Beard S."/>
            <person name="Rojas-Villalobos C."/>
            <person name="Issotta F."/>
            <person name="Gallardo Y."/>
            <person name="Ulloa R."/>
            <person name="Giaveno A."/>
            <person name="Degli Esposti M."/>
            <person name="Johnson D.B."/>
            <person name="Quatrini R."/>
        </authorList>
    </citation>
    <scope>NUCLEOTIDE SEQUENCE [LARGE SCALE GENOMIC DNA]</scope>
    <source>
        <strain evidence="1 2">GG1-14</strain>
    </source>
</reference>
<dbReference type="EMBL" id="CP127526">
    <property type="protein sequence ID" value="XRI74680.1"/>
    <property type="molecule type" value="Genomic_DNA"/>
</dbReference>
<proteinExistence type="predicted"/>